<gene>
    <name evidence="1" type="ORF">OKIOD_LOCUS14162</name>
</gene>
<name>A0ABN7T0Q8_OIKDI</name>
<proteinExistence type="predicted"/>
<protein>
    <submittedName>
        <fullName evidence="1">Oidioi.mRNA.OKI2018_I69.chr2.g5397.t1.cds</fullName>
    </submittedName>
</protein>
<keyword evidence="2" id="KW-1185">Reference proteome</keyword>
<evidence type="ECO:0000313" key="1">
    <source>
        <dbReference type="EMBL" id="CAG5111061.1"/>
    </source>
</evidence>
<accession>A0ABN7T0Q8</accession>
<dbReference type="Proteomes" id="UP001158576">
    <property type="component" value="Chromosome 2"/>
</dbReference>
<sequence>MPKQQKKSFQEICLELDLQTLKEYAEGRRDGERVPRGKMRAAQAELAVRMMCKQERIEETEPYSPYYTDKRTWSKQPSPNFDKRLEEMTHNEREQLMEPYRDAAATIRNLQRPEIFRKDDDPLEQLANDHHYIKMVHDHAAFSKW</sequence>
<reference evidence="1 2" key="1">
    <citation type="submission" date="2021-04" db="EMBL/GenBank/DDBJ databases">
        <authorList>
            <person name="Bliznina A."/>
        </authorList>
    </citation>
    <scope>NUCLEOTIDE SEQUENCE [LARGE SCALE GENOMIC DNA]</scope>
</reference>
<dbReference type="EMBL" id="OU015567">
    <property type="protein sequence ID" value="CAG5111061.1"/>
    <property type="molecule type" value="Genomic_DNA"/>
</dbReference>
<evidence type="ECO:0000313" key="2">
    <source>
        <dbReference type="Proteomes" id="UP001158576"/>
    </source>
</evidence>
<organism evidence="1 2">
    <name type="scientific">Oikopleura dioica</name>
    <name type="common">Tunicate</name>
    <dbReference type="NCBI Taxonomy" id="34765"/>
    <lineage>
        <taxon>Eukaryota</taxon>
        <taxon>Metazoa</taxon>
        <taxon>Chordata</taxon>
        <taxon>Tunicata</taxon>
        <taxon>Appendicularia</taxon>
        <taxon>Copelata</taxon>
        <taxon>Oikopleuridae</taxon>
        <taxon>Oikopleura</taxon>
    </lineage>
</organism>